<proteinExistence type="predicted"/>
<dbReference type="InterPro" id="IPR012337">
    <property type="entry name" value="RNaseH-like_sf"/>
</dbReference>
<dbReference type="InterPro" id="IPR001584">
    <property type="entry name" value="Integrase_cat-core"/>
</dbReference>
<feature type="compositionally biased region" description="Polar residues" evidence="1">
    <location>
        <begin position="384"/>
        <end position="398"/>
    </location>
</feature>
<dbReference type="InterPro" id="IPR036397">
    <property type="entry name" value="RNaseH_sf"/>
</dbReference>
<dbReference type="PROSITE" id="PS50994">
    <property type="entry name" value="INTEGRASE"/>
    <property type="match status" value="1"/>
</dbReference>
<feature type="region of interest" description="Disordered" evidence="1">
    <location>
        <begin position="278"/>
        <end position="398"/>
    </location>
</feature>
<dbReference type="EMBL" id="SZYD01000006">
    <property type="protein sequence ID" value="KAD5960724.1"/>
    <property type="molecule type" value="Genomic_DNA"/>
</dbReference>
<accession>A0A5N6P652</accession>
<protein>
    <recommendedName>
        <fullName evidence="2">Integrase catalytic domain-containing protein</fullName>
    </recommendedName>
</protein>
<dbReference type="GO" id="GO:0003676">
    <property type="term" value="F:nucleic acid binding"/>
    <property type="evidence" value="ECO:0007669"/>
    <property type="project" value="InterPro"/>
</dbReference>
<evidence type="ECO:0000313" key="4">
    <source>
        <dbReference type="Proteomes" id="UP000326396"/>
    </source>
</evidence>
<dbReference type="AlphaFoldDB" id="A0A5N6P652"/>
<evidence type="ECO:0000313" key="3">
    <source>
        <dbReference type="EMBL" id="KAD5960724.1"/>
    </source>
</evidence>
<dbReference type="Pfam" id="PF00665">
    <property type="entry name" value="rve"/>
    <property type="match status" value="1"/>
</dbReference>
<name>A0A5N6P652_9ASTR</name>
<sequence>MCDACLAGKHTRHCFPDKTLFRSEKPLDQIYADLCGPITPPTPAGNRYVLLIVHDHSRFMWTFMLKSKDGAFEQFKLFKASVENQYERKIKILRTDRGGEFTSRDFSSFCEQEGISRQLTAPYSPQQNGVVERRNRTVMSTTRSILNAMKMPQYLWAEAVRHSVYVLNRLPTKILNEQTPYEALKGRKPRMDHLRIFGCIGHVKTPSIHLKKLDIRSRPMVHLGIEPGSKAYRMYDVKEGKIVISQDVKFDENKGWNWEEEGDSTETKETEFVIHTQSGIPVQEEASNHPRSAEPTSPQNSIHTAPQSPRQSGPLSDAEDEEIWAEFNSPESGIAGRGPMLPRTSTDKDHPSDPSMAEDETYDDTPPQGWKNLSEVYEEAPLQNEMSKTWSSMRTTRA</sequence>
<feature type="compositionally biased region" description="Polar residues" evidence="1">
    <location>
        <begin position="294"/>
        <end position="314"/>
    </location>
</feature>
<dbReference type="Proteomes" id="UP000326396">
    <property type="component" value="Linkage Group LG14"/>
</dbReference>
<dbReference type="PANTHER" id="PTHR42648:SF25">
    <property type="entry name" value="RNA-DIRECTED DNA POLYMERASE"/>
    <property type="match status" value="1"/>
</dbReference>
<comment type="caution">
    <text evidence="3">The sequence shown here is derived from an EMBL/GenBank/DDBJ whole genome shotgun (WGS) entry which is preliminary data.</text>
</comment>
<dbReference type="PANTHER" id="PTHR42648">
    <property type="entry name" value="TRANSPOSASE, PUTATIVE-RELATED"/>
    <property type="match status" value="1"/>
</dbReference>
<keyword evidence="4" id="KW-1185">Reference proteome</keyword>
<dbReference type="InterPro" id="IPR057670">
    <property type="entry name" value="SH3_retrovirus"/>
</dbReference>
<dbReference type="GO" id="GO:0015074">
    <property type="term" value="P:DNA integration"/>
    <property type="evidence" value="ECO:0007669"/>
    <property type="project" value="InterPro"/>
</dbReference>
<dbReference type="Gene3D" id="3.30.420.10">
    <property type="entry name" value="Ribonuclease H-like superfamily/Ribonuclease H"/>
    <property type="match status" value="1"/>
</dbReference>
<dbReference type="OrthoDB" id="1436801at2759"/>
<evidence type="ECO:0000259" key="2">
    <source>
        <dbReference type="PROSITE" id="PS50994"/>
    </source>
</evidence>
<dbReference type="InterPro" id="IPR039537">
    <property type="entry name" value="Retrotran_Ty1/copia-like"/>
</dbReference>
<feature type="domain" description="Integrase catalytic" evidence="2">
    <location>
        <begin position="22"/>
        <end position="188"/>
    </location>
</feature>
<reference evidence="3 4" key="1">
    <citation type="submission" date="2019-05" db="EMBL/GenBank/DDBJ databases">
        <title>Mikania micrantha, genome provides insights into the molecular mechanism of rapid growth.</title>
        <authorList>
            <person name="Liu B."/>
        </authorList>
    </citation>
    <scope>NUCLEOTIDE SEQUENCE [LARGE SCALE GENOMIC DNA]</scope>
    <source>
        <strain evidence="3">NLD-2019</strain>
        <tissue evidence="3">Leaf</tissue>
    </source>
</reference>
<evidence type="ECO:0000256" key="1">
    <source>
        <dbReference type="SAM" id="MobiDB-lite"/>
    </source>
</evidence>
<gene>
    <name evidence="3" type="ORF">E3N88_12196</name>
</gene>
<dbReference type="Pfam" id="PF25597">
    <property type="entry name" value="SH3_retrovirus"/>
    <property type="match status" value="1"/>
</dbReference>
<organism evidence="3 4">
    <name type="scientific">Mikania micrantha</name>
    <name type="common">bitter vine</name>
    <dbReference type="NCBI Taxonomy" id="192012"/>
    <lineage>
        <taxon>Eukaryota</taxon>
        <taxon>Viridiplantae</taxon>
        <taxon>Streptophyta</taxon>
        <taxon>Embryophyta</taxon>
        <taxon>Tracheophyta</taxon>
        <taxon>Spermatophyta</taxon>
        <taxon>Magnoliopsida</taxon>
        <taxon>eudicotyledons</taxon>
        <taxon>Gunneridae</taxon>
        <taxon>Pentapetalae</taxon>
        <taxon>asterids</taxon>
        <taxon>campanulids</taxon>
        <taxon>Asterales</taxon>
        <taxon>Asteraceae</taxon>
        <taxon>Asteroideae</taxon>
        <taxon>Heliantheae alliance</taxon>
        <taxon>Eupatorieae</taxon>
        <taxon>Mikania</taxon>
    </lineage>
</organism>
<dbReference type="SUPFAM" id="SSF53098">
    <property type="entry name" value="Ribonuclease H-like"/>
    <property type="match status" value="1"/>
</dbReference>